<feature type="binding site" description="axial binding residue" evidence="8">
    <location>
        <position position="470"/>
    </location>
    <ligand>
        <name>heme</name>
        <dbReference type="ChEBI" id="CHEBI:30413"/>
    </ligand>
    <ligandPart>
        <name>Fe</name>
        <dbReference type="ChEBI" id="CHEBI:18248"/>
    </ligandPart>
</feature>
<evidence type="ECO:0000256" key="7">
    <source>
        <dbReference type="ARBA" id="ARBA00023033"/>
    </source>
</evidence>
<dbReference type="SUPFAM" id="SSF48264">
    <property type="entry name" value="Cytochrome P450"/>
    <property type="match status" value="1"/>
</dbReference>
<evidence type="ECO:0000256" key="2">
    <source>
        <dbReference type="ARBA" id="ARBA00010617"/>
    </source>
</evidence>
<evidence type="ECO:0000313" key="11">
    <source>
        <dbReference type="Proteomes" id="UP000095300"/>
    </source>
</evidence>
<evidence type="ECO:0000256" key="4">
    <source>
        <dbReference type="ARBA" id="ARBA00022723"/>
    </source>
</evidence>
<dbReference type="PANTHER" id="PTHR24279:SF120">
    <property type="entry name" value="CYTOCHROME P450"/>
    <property type="match status" value="1"/>
</dbReference>
<dbReference type="KEGG" id="scac:106087115"/>
<comment type="cofactor">
    <cofactor evidence="1 8">
        <name>heme</name>
        <dbReference type="ChEBI" id="CHEBI:30413"/>
    </cofactor>
</comment>
<evidence type="ECO:0000256" key="1">
    <source>
        <dbReference type="ARBA" id="ARBA00001971"/>
    </source>
</evidence>
<protein>
    <recommendedName>
        <fullName evidence="12">Cytochrome P450 CYP12A2-like</fullName>
    </recommendedName>
</protein>
<dbReference type="InterPro" id="IPR036396">
    <property type="entry name" value="Cyt_P450_sf"/>
</dbReference>
<keyword evidence="3 8" id="KW-0349">Heme</keyword>
<accession>A0A1I8PMH2</accession>
<evidence type="ECO:0008006" key="12">
    <source>
        <dbReference type="Google" id="ProtNLM"/>
    </source>
</evidence>
<organism evidence="10 11">
    <name type="scientific">Stomoxys calcitrans</name>
    <name type="common">Stable fly</name>
    <name type="synonym">Conops calcitrans</name>
    <dbReference type="NCBI Taxonomy" id="35570"/>
    <lineage>
        <taxon>Eukaryota</taxon>
        <taxon>Metazoa</taxon>
        <taxon>Ecdysozoa</taxon>
        <taxon>Arthropoda</taxon>
        <taxon>Hexapoda</taxon>
        <taxon>Insecta</taxon>
        <taxon>Pterygota</taxon>
        <taxon>Neoptera</taxon>
        <taxon>Endopterygota</taxon>
        <taxon>Diptera</taxon>
        <taxon>Brachycera</taxon>
        <taxon>Muscomorpha</taxon>
        <taxon>Muscoidea</taxon>
        <taxon>Muscidae</taxon>
        <taxon>Stomoxys</taxon>
    </lineage>
</organism>
<dbReference type="EnsemblMetazoa" id="SCAU009420-RA">
    <property type="protein sequence ID" value="SCAU009420-PA"/>
    <property type="gene ID" value="SCAU009420"/>
</dbReference>
<dbReference type="PANTHER" id="PTHR24279">
    <property type="entry name" value="CYTOCHROME P450"/>
    <property type="match status" value="1"/>
</dbReference>
<dbReference type="OrthoDB" id="3945418at2759"/>
<dbReference type="InterPro" id="IPR001128">
    <property type="entry name" value="Cyt_P450"/>
</dbReference>
<dbReference type="GO" id="GO:0016705">
    <property type="term" value="F:oxidoreductase activity, acting on paired donors, with incorporation or reduction of molecular oxygen"/>
    <property type="evidence" value="ECO:0007669"/>
    <property type="project" value="InterPro"/>
</dbReference>
<keyword evidence="11" id="KW-1185">Reference proteome</keyword>
<dbReference type="PROSITE" id="PS00086">
    <property type="entry name" value="CYTOCHROME_P450"/>
    <property type="match status" value="1"/>
</dbReference>
<dbReference type="GO" id="GO:0005506">
    <property type="term" value="F:iron ion binding"/>
    <property type="evidence" value="ECO:0007669"/>
    <property type="project" value="InterPro"/>
</dbReference>
<reference evidence="10" key="1">
    <citation type="submission" date="2020-05" db="UniProtKB">
        <authorList>
            <consortium name="EnsemblMetazoa"/>
        </authorList>
    </citation>
    <scope>IDENTIFICATION</scope>
    <source>
        <strain evidence="10">USDA</strain>
    </source>
</reference>
<dbReference type="PRINTS" id="PR00463">
    <property type="entry name" value="EP450I"/>
</dbReference>
<dbReference type="VEuPathDB" id="VectorBase:SCAU009420"/>
<sequence length="524" mass="60377">MWIQQQLCHNPSTVTDSATEASPSSWDQAKSFKNIPSMGPLKLLLQFFPGGKYANLDTSQLVLAIKRDMGPICRLSGLFGKPGMIMTHNPNDFKTILRNEGIWPERPNLEGLHYYRTVHRKDFLEGVEGLLASQGENWGTFRSTVNPIIMQPKNSKLYIQRMSAVNKEFMERIREIRSPVNEEVPHTFEQEINHWTLETICLVILDKKLNLINGQGVNPMADQLLKSLNDAISYSLDVERKPSLWVYYKTPTFNKLMKTFDTVTDIVMGYVEEVVKRLEEDRQKNIPEKSEDDKSIIEKLIKTDKKIAVIMTMDMLLAGLDTTTSMFTGLLLCLAKNPEKQQLLRQEVMQLLPQKDSEFDEKLFKNMPYLRACIKESLRLYPVSNGSTRHPNENVILSGYRVPKGVQVNMVFSSLLKDDSLYARAQEYLPERWLRSAKKDEELQKECPLHAFKGRSSFVYLPFGFGTRSCIGRRIAEMSVEMAVARLIRKFYVEFHYSTENAFKSLLFNVPNIPLKFQFSDVEK</sequence>
<dbReference type="PRINTS" id="PR00385">
    <property type="entry name" value="P450"/>
</dbReference>
<dbReference type="GO" id="GO:0020037">
    <property type="term" value="F:heme binding"/>
    <property type="evidence" value="ECO:0007669"/>
    <property type="project" value="InterPro"/>
</dbReference>
<evidence type="ECO:0000256" key="9">
    <source>
        <dbReference type="RuleBase" id="RU000461"/>
    </source>
</evidence>
<dbReference type="AlphaFoldDB" id="A0A1I8PMH2"/>
<gene>
    <name evidence="10" type="primary">106087115</name>
</gene>
<dbReference type="InterPro" id="IPR050479">
    <property type="entry name" value="CYP11_CYP27_families"/>
</dbReference>
<evidence type="ECO:0000313" key="10">
    <source>
        <dbReference type="EnsemblMetazoa" id="SCAU009420-PA"/>
    </source>
</evidence>
<dbReference type="InterPro" id="IPR002401">
    <property type="entry name" value="Cyt_P450_E_grp-I"/>
</dbReference>
<dbReference type="FunFam" id="1.10.630.10:FF:000006">
    <property type="entry name" value="Cytochrome P450 302a1, mitochondrial"/>
    <property type="match status" value="1"/>
</dbReference>
<dbReference type="GO" id="GO:0004497">
    <property type="term" value="F:monooxygenase activity"/>
    <property type="evidence" value="ECO:0007669"/>
    <property type="project" value="UniProtKB-KW"/>
</dbReference>
<keyword evidence="5 9" id="KW-0560">Oxidoreductase</keyword>
<dbReference type="CDD" id="cd11054">
    <property type="entry name" value="CYP24A1-like"/>
    <property type="match status" value="1"/>
</dbReference>
<keyword evidence="7 9" id="KW-0503">Monooxygenase</keyword>
<evidence type="ECO:0000256" key="5">
    <source>
        <dbReference type="ARBA" id="ARBA00023002"/>
    </source>
</evidence>
<dbReference type="Pfam" id="PF00067">
    <property type="entry name" value="p450"/>
    <property type="match status" value="1"/>
</dbReference>
<dbReference type="InterPro" id="IPR017972">
    <property type="entry name" value="Cyt_P450_CS"/>
</dbReference>
<evidence type="ECO:0000256" key="6">
    <source>
        <dbReference type="ARBA" id="ARBA00023004"/>
    </source>
</evidence>
<evidence type="ECO:0000256" key="8">
    <source>
        <dbReference type="PIRSR" id="PIRSR602401-1"/>
    </source>
</evidence>
<evidence type="ECO:0000256" key="3">
    <source>
        <dbReference type="ARBA" id="ARBA00022617"/>
    </source>
</evidence>
<keyword evidence="6 8" id="KW-0408">Iron</keyword>
<dbReference type="Gene3D" id="1.10.630.10">
    <property type="entry name" value="Cytochrome P450"/>
    <property type="match status" value="1"/>
</dbReference>
<name>A0A1I8PMH2_STOCA</name>
<proteinExistence type="inferred from homology"/>
<dbReference type="STRING" id="35570.A0A1I8PMH2"/>
<keyword evidence="4 8" id="KW-0479">Metal-binding</keyword>
<comment type="similarity">
    <text evidence="2 9">Belongs to the cytochrome P450 family.</text>
</comment>
<dbReference type="Proteomes" id="UP000095300">
    <property type="component" value="Unassembled WGS sequence"/>
</dbReference>